<proteinExistence type="predicted"/>
<gene>
    <name evidence="1" type="ORF">KPL71_010944</name>
</gene>
<protein>
    <submittedName>
        <fullName evidence="1">Uncharacterized protein</fullName>
    </submittedName>
</protein>
<evidence type="ECO:0000313" key="2">
    <source>
        <dbReference type="Proteomes" id="UP000829398"/>
    </source>
</evidence>
<name>A0ACB8MSH0_CITSI</name>
<accession>A0ACB8MSH0</accession>
<sequence>MSRENISDSEFALLESIRQYLLGDEFDYPSETTININENLYYFPTNASFCCVSNDSHSQEGNSKPNPNINDTAKALINEISTDVKATVLVTPTQTLETNNYRGVRKRPWGKAAFKIHGTKAKLNFPHLIGSNNKRRHLEPSSPSPPPPPSSSSASRSSSSSTVQSESPKPKRIRMN</sequence>
<comment type="caution">
    <text evidence="1">The sequence shown here is derived from an EMBL/GenBank/DDBJ whole genome shotgun (WGS) entry which is preliminary data.</text>
</comment>
<reference evidence="2" key="1">
    <citation type="journal article" date="2023" name="Hortic. Res.">
        <title>A chromosome-level phased genome enabling allele-level studies in sweet orange: a case study on citrus Huanglongbing tolerance.</title>
        <authorList>
            <person name="Wu B."/>
            <person name="Yu Q."/>
            <person name="Deng Z."/>
            <person name="Duan Y."/>
            <person name="Luo F."/>
            <person name="Gmitter F. Jr."/>
        </authorList>
    </citation>
    <scope>NUCLEOTIDE SEQUENCE [LARGE SCALE GENOMIC DNA]</scope>
    <source>
        <strain evidence="2">cv. Valencia</strain>
    </source>
</reference>
<dbReference type="Proteomes" id="UP000829398">
    <property type="component" value="Chromosome 3"/>
</dbReference>
<organism evidence="1 2">
    <name type="scientific">Citrus sinensis</name>
    <name type="common">Sweet orange</name>
    <name type="synonym">Citrus aurantium var. sinensis</name>
    <dbReference type="NCBI Taxonomy" id="2711"/>
    <lineage>
        <taxon>Eukaryota</taxon>
        <taxon>Viridiplantae</taxon>
        <taxon>Streptophyta</taxon>
        <taxon>Embryophyta</taxon>
        <taxon>Tracheophyta</taxon>
        <taxon>Spermatophyta</taxon>
        <taxon>Magnoliopsida</taxon>
        <taxon>eudicotyledons</taxon>
        <taxon>Gunneridae</taxon>
        <taxon>Pentapetalae</taxon>
        <taxon>rosids</taxon>
        <taxon>malvids</taxon>
        <taxon>Sapindales</taxon>
        <taxon>Rutaceae</taxon>
        <taxon>Aurantioideae</taxon>
        <taxon>Citrus</taxon>
    </lineage>
</organism>
<keyword evidence="2" id="KW-1185">Reference proteome</keyword>
<dbReference type="EMBL" id="CM039172">
    <property type="protein sequence ID" value="KAH9788625.1"/>
    <property type="molecule type" value="Genomic_DNA"/>
</dbReference>
<evidence type="ECO:0000313" key="1">
    <source>
        <dbReference type="EMBL" id="KAH9788625.1"/>
    </source>
</evidence>